<dbReference type="InterPro" id="IPR051790">
    <property type="entry name" value="Cytochrome_c-biogenesis_DsbD"/>
</dbReference>
<comment type="similarity">
    <text evidence="2">Belongs to the DsbD family.</text>
</comment>
<organism evidence="8 9">
    <name type="scientific">Actinomadura bangladeshensis</name>
    <dbReference type="NCBI Taxonomy" id="453573"/>
    <lineage>
        <taxon>Bacteria</taxon>
        <taxon>Bacillati</taxon>
        <taxon>Actinomycetota</taxon>
        <taxon>Actinomycetes</taxon>
        <taxon>Streptosporangiales</taxon>
        <taxon>Thermomonosporaceae</taxon>
        <taxon>Actinomadura</taxon>
    </lineage>
</organism>
<feature type="transmembrane region" description="Helical" evidence="6">
    <location>
        <begin position="194"/>
        <end position="217"/>
    </location>
</feature>
<dbReference type="GO" id="GO:0016020">
    <property type="term" value="C:membrane"/>
    <property type="evidence" value="ECO:0007669"/>
    <property type="project" value="UniProtKB-SubCell"/>
</dbReference>
<evidence type="ECO:0000313" key="8">
    <source>
        <dbReference type="EMBL" id="TDC11662.1"/>
    </source>
</evidence>
<comment type="caution">
    <text evidence="8">The sequence shown here is derived from an EMBL/GenBank/DDBJ whole genome shotgun (WGS) entry which is preliminary data.</text>
</comment>
<comment type="subcellular location">
    <subcellularLocation>
        <location evidence="1">Membrane</location>
        <topology evidence="1">Multi-pass membrane protein</topology>
    </subcellularLocation>
</comment>
<evidence type="ECO:0000256" key="2">
    <source>
        <dbReference type="ARBA" id="ARBA00006143"/>
    </source>
</evidence>
<dbReference type="PANTHER" id="PTHR31272">
    <property type="entry name" value="CYTOCHROME C-TYPE BIOGENESIS PROTEIN HI_1454-RELATED"/>
    <property type="match status" value="1"/>
</dbReference>
<dbReference type="EMBL" id="SMJW01000169">
    <property type="protein sequence ID" value="TDC11662.1"/>
    <property type="molecule type" value="Genomic_DNA"/>
</dbReference>
<evidence type="ECO:0000256" key="6">
    <source>
        <dbReference type="SAM" id="Phobius"/>
    </source>
</evidence>
<evidence type="ECO:0000259" key="7">
    <source>
        <dbReference type="Pfam" id="PF02683"/>
    </source>
</evidence>
<keyword evidence="5 6" id="KW-0472">Membrane</keyword>
<protein>
    <submittedName>
        <fullName evidence="8">Cytochrome c biogenesis protein CcdA</fullName>
    </submittedName>
</protein>
<proteinExistence type="inferred from homology"/>
<keyword evidence="3 6" id="KW-0812">Transmembrane</keyword>
<name>A0A4R4NW69_9ACTN</name>
<evidence type="ECO:0000256" key="3">
    <source>
        <dbReference type="ARBA" id="ARBA00022692"/>
    </source>
</evidence>
<keyword evidence="4 6" id="KW-1133">Transmembrane helix</keyword>
<dbReference type="PANTHER" id="PTHR31272:SF4">
    <property type="entry name" value="CYTOCHROME C-TYPE BIOGENESIS PROTEIN HI_1454-RELATED"/>
    <property type="match status" value="1"/>
</dbReference>
<reference evidence="8 9" key="1">
    <citation type="submission" date="2019-03" db="EMBL/GenBank/DDBJ databases">
        <title>Draft genome sequences of novel Actinobacteria.</title>
        <authorList>
            <person name="Sahin N."/>
            <person name="Ay H."/>
            <person name="Saygin H."/>
        </authorList>
    </citation>
    <scope>NUCLEOTIDE SEQUENCE [LARGE SCALE GENOMIC DNA]</scope>
    <source>
        <strain evidence="8 9">DSM 45347</strain>
    </source>
</reference>
<dbReference type="RefSeq" id="WP_131943035.1">
    <property type="nucleotide sequence ID" value="NZ_BAAAMX010000015.1"/>
</dbReference>
<feature type="transmembrane region" description="Helical" evidence="6">
    <location>
        <begin position="242"/>
        <end position="266"/>
    </location>
</feature>
<dbReference type="AlphaFoldDB" id="A0A4R4NW69"/>
<accession>A0A4R4NW69</accession>
<dbReference type="InterPro" id="IPR003834">
    <property type="entry name" value="Cyt_c_assmbl_TM_dom"/>
</dbReference>
<dbReference type="Proteomes" id="UP000295431">
    <property type="component" value="Unassembled WGS sequence"/>
</dbReference>
<evidence type="ECO:0000256" key="5">
    <source>
        <dbReference type="ARBA" id="ARBA00023136"/>
    </source>
</evidence>
<dbReference type="GO" id="GO:0017004">
    <property type="term" value="P:cytochrome complex assembly"/>
    <property type="evidence" value="ECO:0007669"/>
    <property type="project" value="InterPro"/>
</dbReference>
<keyword evidence="9" id="KW-1185">Reference proteome</keyword>
<feature type="transmembrane region" description="Helical" evidence="6">
    <location>
        <begin position="6"/>
        <end position="33"/>
    </location>
</feature>
<feature type="transmembrane region" description="Helical" evidence="6">
    <location>
        <begin position="75"/>
        <end position="97"/>
    </location>
</feature>
<feature type="transmembrane region" description="Helical" evidence="6">
    <location>
        <begin position="45"/>
        <end position="69"/>
    </location>
</feature>
<feature type="transmembrane region" description="Helical" evidence="6">
    <location>
        <begin position="149"/>
        <end position="173"/>
    </location>
</feature>
<dbReference type="OrthoDB" id="4332145at2"/>
<dbReference type="Pfam" id="PF02683">
    <property type="entry name" value="DsbD_TM"/>
    <property type="match status" value="1"/>
</dbReference>
<feature type="domain" description="Cytochrome C biogenesis protein transmembrane" evidence="7">
    <location>
        <begin position="8"/>
        <end position="175"/>
    </location>
</feature>
<sequence length="291" mass="30391">MTDVGLAAAFLGGLLALLSPCSALLLPAFFAYAFASKAQLLGRTLVFYLGLCTTLVPLGAAGSIVGRVFYGHRDLVVAVGGWTVVVLGVAQILGLGFASRRVQDAAARIRPGSSWTVYLLGTVYGLAGFCAGPVLGSVLTISAVGGHPWYGAALLAVYAFGMAFPIFLLALSWDRLRLGGRRRLRGRAFRVGRLDLHTNSLVSGLFFVLLGALFLAFDGTSALPSVLDVDTEFRAQQWMGEAAAGVSNAAVLLFLAAAVAAGVLVAQLRRPSGRDREDAQDHHEENVGGGG</sequence>
<evidence type="ECO:0000313" key="9">
    <source>
        <dbReference type="Proteomes" id="UP000295431"/>
    </source>
</evidence>
<evidence type="ECO:0000256" key="4">
    <source>
        <dbReference type="ARBA" id="ARBA00022989"/>
    </source>
</evidence>
<feature type="transmembrane region" description="Helical" evidence="6">
    <location>
        <begin position="117"/>
        <end position="143"/>
    </location>
</feature>
<evidence type="ECO:0000256" key="1">
    <source>
        <dbReference type="ARBA" id="ARBA00004141"/>
    </source>
</evidence>
<gene>
    <name evidence="8" type="ORF">E1284_27445</name>
</gene>